<evidence type="ECO:0000313" key="2">
    <source>
        <dbReference type="Proteomes" id="UP000323924"/>
    </source>
</evidence>
<name>A0AB34CC09_9PSED</name>
<dbReference type="GeneID" id="93400917"/>
<dbReference type="AlphaFoldDB" id="A0AB34CC09"/>
<proteinExistence type="predicted"/>
<dbReference type="EMBL" id="VWPC01000002">
    <property type="protein sequence ID" value="KAA5845438.1"/>
    <property type="molecule type" value="Genomic_DNA"/>
</dbReference>
<evidence type="ECO:0000313" key="1">
    <source>
        <dbReference type="EMBL" id="KAA5845438.1"/>
    </source>
</evidence>
<sequence length="70" mass="8016">MEKRIQKGKETVGANGNACYLLSLIILEKFPGRIVSICVLIEMKWIHGRFDRFPKQTKSHSSVFRRGPQA</sequence>
<organism evidence="1 2">
    <name type="scientific">Pseudomonas chlororaphis</name>
    <dbReference type="NCBI Taxonomy" id="587753"/>
    <lineage>
        <taxon>Bacteria</taxon>
        <taxon>Pseudomonadati</taxon>
        <taxon>Pseudomonadota</taxon>
        <taxon>Gammaproteobacteria</taxon>
        <taxon>Pseudomonadales</taxon>
        <taxon>Pseudomonadaceae</taxon>
        <taxon>Pseudomonas</taxon>
    </lineage>
</organism>
<dbReference type="RefSeq" id="WP_125737956.1">
    <property type="nucleotide sequence ID" value="NZ_CP118141.1"/>
</dbReference>
<dbReference type="Proteomes" id="UP000323924">
    <property type="component" value="Unassembled WGS sequence"/>
</dbReference>
<reference evidence="1 2" key="1">
    <citation type="submission" date="2019-09" db="EMBL/GenBank/DDBJ databases">
        <authorList>
            <person name="Vacheron J."/>
            <person name="Dubost A."/>
            <person name="Prigent-Combaret C."/>
            <person name="Muller D."/>
        </authorList>
    </citation>
    <scope>NUCLEOTIDE SEQUENCE [LARGE SCALE GENOMIC DNA]</scope>
    <source>
        <strain evidence="1 2">JV497</strain>
    </source>
</reference>
<accession>A0AB34CC09</accession>
<comment type="caution">
    <text evidence="1">The sequence shown here is derived from an EMBL/GenBank/DDBJ whole genome shotgun (WGS) entry which is preliminary data.</text>
</comment>
<gene>
    <name evidence="1" type="ORF">F2A38_01055</name>
</gene>
<protein>
    <submittedName>
        <fullName evidence="1">Uncharacterized protein</fullName>
    </submittedName>
</protein>